<gene>
    <name evidence="3" type="ORF">ILUMI_13808</name>
</gene>
<organism evidence="3 4">
    <name type="scientific">Ignelater luminosus</name>
    <name type="common">Cucubano</name>
    <name type="synonym">Pyrophorus luminosus</name>
    <dbReference type="NCBI Taxonomy" id="2038154"/>
    <lineage>
        <taxon>Eukaryota</taxon>
        <taxon>Metazoa</taxon>
        <taxon>Ecdysozoa</taxon>
        <taxon>Arthropoda</taxon>
        <taxon>Hexapoda</taxon>
        <taxon>Insecta</taxon>
        <taxon>Pterygota</taxon>
        <taxon>Neoptera</taxon>
        <taxon>Endopterygota</taxon>
        <taxon>Coleoptera</taxon>
        <taxon>Polyphaga</taxon>
        <taxon>Elateriformia</taxon>
        <taxon>Elateroidea</taxon>
        <taxon>Elateridae</taxon>
        <taxon>Agrypninae</taxon>
        <taxon>Pyrophorini</taxon>
        <taxon>Ignelater</taxon>
    </lineage>
</organism>
<dbReference type="SUPFAM" id="SSF50494">
    <property type="entry name" value="Trypsin-like serine proteases"/>
    <property type="match status" value="1"/>
</dbReference>
<evidence type="ECO:0000313" key="3">
    <source>
        <dbReference type="EMBL" id="KAF2892359.1"/>
    </source>
</evidence>
<feature type="chain" id="PRO_5035445346" description="Peptidase S1 domain-containing protein" evidence="1">
    <location>
        <begin position="25"/>
        <end position="281"/>
    </location>
</feature>
<sequence>MYLPNNIIILGNFLLFIFFNGCVCCKKQGNQTLKMIEREDASFKSFSFIAPIVLKSSDRYCGYIPEESLICGSSIITKYWALSSRRCYDYITENEIAATDLLLKSGTNHWNATKKTELNLKVHDVESFYTENYVGVLMLIKVVQSFIRDGITQVPVAGNSYNYNTVKNLVLAGYGSVVSSHLQYFQGTRLPESRCKYRFLDEYTLCLGPSNYQNIIRNVCEGDKGGPIVNPSDGKVLVGVINQQACLFGLRYVEHIKIGPLEAKLREFAEMVGDMAGIRFV</sequence>
<dbReference type="InterPro" id="IPR001254">
    <property type="entry name" value="Trypsin_dom"/>
</dbReference>
<feature type="signal peptide" evidence="1">
    <location>
        <begin position="1"/>
        <end position="24"/>
    </location>
</feature>
<evidence type="ECO:0000256" key="1">
    <source>
        <dbReference type="SAM" id="SignalP"/>
    </source>
</evidence>
<keyword evidence="1" id="KW-0732">Signal</keyword>
<reference evidence="3" key="1">
    <citation type="submission" date="2019-08" db="EMBL/GenBank/DDBJ databases">
        <title>The genome of the North American firefly Photinus pyralis.</title>
        <authorList>
            <consortium name="Photinus pyralis genome working group"/>
            <person name="Fallon T.R."/>
            <person name="Sander Lower S.E."/>
            <person name="Weng J.-K."/>
        </authorList>
    </citation>
    <scope>NUCLEOTIDE SEQUENCE</scope>
    <source>
        <strain evidence="3">TRF0915ILg1</strain>
        <tissue evidence="3">Whole body</tissue>
    </source>
</reference>
<accession>A0A8K0CRN1</accession>
<dbReference type="PROSITE" id="PS50240">
    <property type="entry name" value="TRYPSIN_DOM"/>
    <property type="match status" value="1"/>
</dbReference>
<proteinExistence type="predicted"/>
<dbReference type="GO" id="GO:0004252">
    <property type="term" value="F:serine-type endopeptidase activity"/>
    <property type="evidence" value="ECO:0007669"/>
    <property type="project" value="InterPro"/>
</dbReference>
<keyword evidence="4" id="KW-1185">Reference proteome</keyword>
<protein>
    <recommendedName>
        <fullName evidence="2">Peptidase S1 domain-containing protein</fullName>
    </recommendedName>
</protein>
<evidence type="ECO:0000313" key="4">
    <source>
        <dbReference type="Proteomes" id="UP000801492"/>
    </source>
</evidence>
<dbReference type="Proteomes" id="UP000801492">
    <property type="component" value="Unassembled WGS sequence"/>
</dbReference>
<dbReference type="Pfam" id="PF00089">
    <property type="entry name" value="Trypsin"/>
    <property type="match status" value="1"/>
</dbReference>
<dbReference type="EMBL" id="VTPC01008781">
    <property type="protein sequence ID" value="KAF2892359.1"/>
    <property type="molecule type" value="Genomic_DNA"/>
</dbReference>
<dbReference type="PANTHER" id="PTHR24260:SF132">
    <property type="entry name" value="PEPTIDASE S1 DOMAIN-CONTAINING PROTEIN"/>
    <property type="match status" value="1"/>
</dbReference>
<name>A0A8K0CRN1_IGNLU</name>
<dbReference type="InterPro" id="IPR043504">
    <property type="entry name" value="Peptidase_S1_PA_chymotrypsin"/>
</dbReference>
<dbReference type="InterPro" id="IPR009003">
    <property type="entry name" value="Peptidase_S1_PA"/>
</dbReference>
<dbReference type="SMART" id="SM00020">
    <property type="entry name" value="Tryp_SPc"/>
    <property type="match status" value="1"/>
</dbReference>
<evidence type="ECO:0000259" key="2">
    <source>
        <dbReference type="PROSITE" id="PS50240"/>
    </source>
</evidence>
<dbReference type="AlphaFoldDB" id="A0A8K0CRN1"/>
<feature type="domain" description="Peptidase S1" evidence="2">
    <location>
        <begin position="8"/>
        <end position="277"/>
    </location>
</feature>
<comment type="caution">
    <text evidence="3">The sequence shown here is derived from an EMBL/GenBank/DDBJ whole genome shotgun (WGS) entry which is preliminary data.</text>
</comment>
<dbReference type="PANTHER" id="PTHR24260">
    <property type="match status" value="1"/>
</dbReference>
<dbReference type="GO" id="GO:0006508">
    <property type="term" value="P:proteolysis"/>
    <property type="evidence" value="ECO:0007669"/>
    <property type="project" value="InterPro"/>
</dbReference>
<dbReference type="Gene3D" id="2.40.10.10">
    <property type="entry name" value="Trypsin-like serine proteases"/>
    <property type="match status" value="1"/>
</dbReference>
<dbReference type="InterPro" id="IPR051333">
    <property type="entry name" value="CLIP_Serine_Protease"/>
</dbReference>